<reference evidence="6" key="1">
    <citation type="journal article" date="2014" name="Proc. Natl. Acad. Sci. U.S.A.">
        <title>Extensive sampling of basidiomycete genomes demonstrates inadequacy of the white-rot/brown-rot paradigm for wood decay fungi.</title>
        <authorList>
            <person name="Riley R."/>
            <person name="Salamov A.A."/>
            <person name="Brown D.W."/>
            <person name="Nagy L.G."/>
            <person name="Floudas D."/>
            <person name="Held B.W."/>
            <person name="Levasseur A."/>
            <person name="Lombard V."/>
            <person name="Morin E."/>
            <person name="Otillar R."/>
            <person name="Lindquist E.A."/>
            <person name="Sun H."/>
            <person name="LaButti K.M."/>
            <person name="Schmutz J."/>
            <person name="Jabbour D."/>
            <person name="Luo H."/>
            <person name="Baker S.E."/>
            <person name="Pisabarro A.G."/>
            <person name="Walton J.D."/>
            <person name="Blanchette R.A."/>
            <person name="Henrissat B."/>
            <person name="Martin F."/>
            <person name="Cullen D."/>
            <person name="Hibbett D.S."/>
            <person name="Grigoriev I.V."/>
        </authorList>
    </citation>
    <scope>NUCLEOTIDE SEQUENCE [LARGE SCALE GENOMIC DNA]</scope>
    <source>
        <strain evidence="6">PC15</strain>
    </source>
</reference>
<feature type="chain" id="PRO_5001642369" description="Long chronological lifespan protein 2" evidence="4">
    <location>
        <begin position="21"/>
        <end position="119"/>
    </location>
</feature>
<dbReference type="VEuPathDB" id="FungiDB:PLEOSDRAFT_1039487"/>
<comment type="similarity">
    <text evidence="1">Belongs to the LCL2 family.</text>
</comment>
<evidence type="ECO:0000256" key="4">
    <source>
        <dbReference type="SAM" id="SignalP"/>
    </source>
</evidence>
<organism evidence="5 6">
    <name type="scientific">Pleurotus ostreatus (strain PC15)</name>
    <name type="common">Oyster mushroom</name>
    <dbReference type="NCBI Taxonomy" id="1137138"/>
    <lineage>
        <taxon>Eukaryota</taxon>
        <taxon>Fungi</taxon>
        <taxon>Dikarya</taxon>
        <taxon>Basidiomycota</taxon>
        <taxon>Agaricomycotina</taxon>
        <taxon>Agaricomycetes</taxon>
        <taxon>Agaricomycetidae</taxon>
        <taxon>Agaricales</taxon>
        <taxon>Pleurotineae</taxon>
        <taxon>Pleurotaceae</taxon>
        <taxon>Pleurotus</taxon>
    </lineage>
</organism>
<dbReference type="STRING" id="1137138.A0A067NN23"/>
<protein>
    <recommendedName>
        <fullName evidence="2">Long chronological lifespan protein 2</fullName>
    </recommendedName>
</protein>
<evidence type="ECO:0000313" key="6">
    <source>
        <dbReference type="Proteomes" id="UP000027073"/>
    </source>
</evidence>
<evidence type="ECO:0000256" key="3">
    <source>
        <dbReference type="ARBA" id="ARBA00022729"/>
    </source>
</evidence>
<evidence type="ECO:0000256" key="1">
    <source>
        <dbReference type="ARBA" id="ARBA00010545"/>
    </source>
</evidence>
<gene>
    <name evidence="5" type="ORF">PLEOSDRAFT_1039487</name>
</gene>
<dbReference type="HOGENOM" id="CLU_142363_2_1_1"/>
<name>A0A067NN23_PLEO1</name>
<dbReference type="InParanoid" id="A0A067NN23"/>
<dbReference type="PANTHER" id="PTHR38425">
    <property type="entry name" value="LONG CHRONOLOGICAL LIFESPAN PROTEIN 2"/>
    <property type="match status" value="1"/>
</dbReference>
<dbReference type="EMBL" id="KL198007">
    <property type="protein sequence ID" value="KDQ29478.1"/>
    <property type="molecule type" value="Genomic_DNA"/>
</dbReference>
<feature type="signal peptide" evidence="4">
    <location>
        <begin position="1"/>
        <end position="20"/>
    </location>
</feature>
<keyword evidence="3 4" id="KW-0732">Signal</keyword>
<accession>A0A067NN23</accession>
<evidence type="ECO:0000313" key="5">
    <source>
        <dbReference type="EMBL" id="KDQ29478.1"/>
    </source>
</evidence>
<dbReference type="InterPro" id="IPR034543">
    <property type="entry name" value="LCL2"/>
</dbReference>
<proteinExistence type="inferred from homology"/>
<dbReference type="Proteomes" id="UP000027073">
    <property type="component" value="Unassembled WGS sequence"/>
</dbReference>
<sequence>MSSRITLLLLICGFLPAVLAQFGGWDFSQMFGQQRQQEPPSGTSQWAAQADTVPCSHYLCPTTLVCVRKPTDCPCPDVQDIKCTIPDAEDKDSGTVVCVRGEKQCAEVERLMKMGSTKK</sequence>
<dbReference type="PANTHER" id="PTHR38425:SF1">
    <property type="entry name" value="LONG CHRONOLOGICAL LIFESPAN PROTEIN 2"/>
    <property type="match status" value="1"/>
</dbReference>
<dbReference type="OrthoDB" id="2234316at2759"/>
<evidence type="ECO:0000256" key="2">
    <source>
        <dbReference type="ARBA" id="ARBA00018534"/>
    </source>
</evidence>
<dbReference type="GO" id="GO:0036503">
    <property type="term" value="P:ERAD pathway"/>
    <property type="evidence" value="ECO:0007669"/>
    <property type="project" value="TreeGrafter"/>
</dbReference>
<dbReference type="AlphaFoldDB" id="A0A067NN23"/>